<name>A0A2G9HMU9_9LAMI</name>
<dbReference type="AlphaFoldDB" id="A0A2G9HMU9"/>
<accession>A0A2G9HMU9</accession>
<dbReference type="Gene3D" id="3.30.559.10">
    <property type="entry name" value="Chloramphenicol acetyltransferase-like domain"/>
    <property type="match status" value="1"/>
</dbReference>
<evidence type="ECO:0000313" key="4">
    <source>
        <dbReference type="Proteomes" id="UP000231279"/>
    </source>
</evidence>
<comment type="caution">
    <text evidence="3">The sequence shown here is derived from an EMBL/GenBank/DDBJ whole genome shotgun (WGS) entry which is preliminary data.</text>
</comment>
<dbReference type="STRING" id="429701.A0A2G9HMU9"/>
<dbReference type="EMBL" id="NKXS01001388">
    <property type="protein sequence ID" value="PIN18859.1"/>
    <property type="molecule type" value="Genomic_DNA"/>
</dbReference>
<dbReference type="EC" id="2.3.1.172" evidence="3"/>
<dbReference type="InterPro" id="IPR051504">
    <property type="entry name" value="Plant_metabolite_acyltrans"/>
</dbReference>
<dbReference type="OrthoDB" id="877552at2759"/>
<evidence type="ECO:0000313" key="3">
    <source>
        <dbReference type="EMBL" id="PIN18859.1"/>
    </source>
</evidence>
<gene>
    <name evidence="3" type="ORF">CDL12_08464</name>
</gene>
<organism evidence="3 4">
    <name type="scientific">Handroanthus impetiginosus</name>
    <dbReference type="NCBI Taxonomy" id="429701"/>
    <lineage>
        <taxon>Eukaryota</taxon>
        <taxon>Viridiplantae</taxon>
        <taxon>Streptophyta</taxon>
        <taxon>Embryophyta</taxon>
        <taxon>Tracheophyta</taxon>
        <taxon>Spermatophyta</taxon>
        <taxon>Magnoliopsida</taxon>
        <taxon>eudicotyledons</taxon>
        <taxon>Gunneridae</taxon>
        <taxon>Pentapetalae</taxon>
        <taxon>asterids</taxon>
        <taxon>lamiids</taxon>
        <taxon>Lamiales</taxon>
        <taxon>Bignoniaceae</taxon>
        <taxon>Crescentiina</taxon>
        <taxon>Tabebuia alliance</taxon>
        <taxon>Handroanthus</taxon>
    </lineage>
</organism>
<dbReference type="InterPro" id="IPR023213">
    <property type="entry name" value="CAT-like_dom_sf"/>
</dbReference>
<evidence type="ECO:0000256" key="2">
    <source>
        <dbReference type="ARBA" id="ARBA00023315"/>
    </source>
</evidence>
<proteinExistence type="predicted"/>
<dbReference type="GO" id="GO:0033810">
    <property type="term" value="F:anthocyanin 5-O-glucoside 6'''-O-malonyltransferase activity"/>
    <property type="evidence" value="ECO:0007669"/>
    <property type="project" value="UniProtKB-EC"/>
</dbReference>
<keyword evidence="2 3" id="KW-0012">Acyltransferase</keyword>
<protein>
    <submittedName>
        <fullName evidence="3">Anthocyanin 5-O-glucoside 6'''-O-malonyltransferase</fullName>
        <ecNumber evidence="3">2.3.1.172</ecNumber>
    </submittedName>
</protein>
<dbReference type="Proteomes" id="UP000231279">
    <property type="component" value="Unassembled WGS sequence"/>
</dbReference>
<dbReference type="PANTHER" id="PTHR31625">
    <property type="match status" value="1"/>
</dbReference>
<sequence length="136" mass="15595">MSYKSIAREKQLEITDQILVPRSVPYSHDDPPSKLPDCIAPPRLTLPPTFLDISWLHFHSIQFPCSESYFLETIIPQLKESFSLSLEHCLPLAGNLAYPLNTELERPMIRYVTGDFVSLTIFESTFDFGKLIRNHA</sequence>
<keyword evidence="1 3" id="KW-0808">Transferase</keyword>
<reference evidence="4" key="1">
    <citation type="journal article" date="2018" name="Gigascience">
        <title>Genome assembly of the Pink Ipe (Handroanthus impetiginosus, Bignoniaceae), a highly valued, ecologically keystone Neotropical timber forest tree.</title>
        <authorList>
            <person name="Silva-Junior O.B."/>
            <person name="Grattapaglia D."/>
            <person name="Novaes E."/>
            <person name="Collevatti R.G."/>
        </authorList>
    </citation>
    <scope>NUCLEOTIDE SEQUENCE [LARGE SCALE GENOMIC DNA]</scope>
    <source>
        <strain evidence="4">cv. UFG-1</strain>
    </source>
</reference>
<evidence type="ECO:0000256" key="1">
    <source>
        <dbReference type="ARBA" id="ARBA00022679"/>
    </source>
</evidence>
<keyword evidence="4" id="KW-1185">Reference proteome</keyword>